<dbReference type="EMBL" id="CAXAMN010001181">
    <property type="protein sequence ID" value="CAK8993013.1"/>
    <property type="molecule type" value="Genomic_DNA"/>
</dbReference>
<organism evidence="1 2">
    <name type="scientific">Durusdinium trenchii</name>
    <dbReference type="NCBI Taxonomy" id="1381693"/>
    <lineage>
        <taxon>Eukaryota</taxon>
        <taxon>Sar</taxon>
        <taxon>Alveolata</taxon>
        <taxon>Dinophyceae</taxon>
        <taxon>Suessiales</taxon>
        <taxon>Symbiodiniaceae</taxon>
        <taxon>Durusdinium</taxon>
    </lineage>
</organism>
<dbReference type="Proteomes" id="UP001642484">
    <property type="component" value="Unassembled WGS sequence"/>
</dbReference>
<gene>
    <name evidence="1" type="ORF">CCMP2556_LOCUS3088</name>
</gene>
<name>A0ABP0HS17_9DINO</name>
<proteinExistence type="predicted"/>
<comment type="caution">
    <text evidence="1">The sequence shown here is derived from an EMBL/GenBank/DDBJ whole genome shotgun (WGS) entry which is preliminary data.</text>
</comment>
<evidence type="ECO:0000313" key="2">
    <source>
        <dbReference type="Proteomes" id="UP001642484"/>
    </source>
</evidence>
<evidence type="ECO:0000313" key="1">
    <source>
        <dbReference type="EMBL" id="CAK8993013.1"/>
    </source>
</evidence>
<reference evidence="1 2" key="1">
    <citation type="submission" date="2024-02" db="EMBL/GenBank/DDBJ databases">
        <authorList>
            <person name="Chen Y."/>
            <person name="Shah S."/>
            <person name="Dougan E. K."/>
            <person name="Thang M."/>
            <person name="Chan C."/>
        </authorList>
    </citation>
    <scope>NUCLEOTIDE SEQUENCE [LARGE SCALE GENOMIC DNA]</scope>
</reference>
<accession>A0ABP0HS17</accession>
<protein>
    <submittedName>
        <fullName evidence="1">Uncharacterized protein</fullName>
    </submittedName>
</protein>
<keyword evidence="2" id="KW-1185">Reference proteome</keyword>
<sequence>MLGVQCVRFFLPTRISFHCRQRRRQQYFAKKKSKAKAKTLKRRARQYKTIDNGEFPQPLRAPRRVITIEKKLSVLDRWEELVEQKKKAQEAAQEPRPVGVPRAKVKEWKAAVKEAKKKSRLALLKTIRHEFPDIVGGCQPFKWKKTAEREGWRHLPQFIQARCSATANEWRSRLSLAKKGRSIGGAVPHCIQRELDLLIMEHSSGMSGVSERKEIVTMEHVATTVSSLVKDWNESLDGRVNMVQEWNRSIEQDFNDGKISAEGHISSQDIVDYNLKNYGRSMVVTSGGSSHFTTGETMMIMMEQLISPALKLQRERHGLSDQDRAALLCDAWTGSFSKHGGLDFRRSTWFTSHNCEPPRLQPGGWSTHGQPVDSMHQSFRQEIRKVDLASTGHVCDLRNRARFEDLDIKASGQIAASVQNMRRVLELSLQAWNSIPIRVFQASWIVTGYFESSHFPPIDQTPSDIGAAQKVLDPAGVSGGSLPGTPQFCHKYEWQVQDC</sequence>